<protein>
    <submittedName>
        <fullName evidence="1">Maleylpyruvate isomerase N-terminal domain-containing protein</fullName>
    </submittedName>
</protein>
<accession>A0ABV3JVK4</accession>
<dbReference type="Proteomes" id="UP001552594">
    <property type="component" value="Unassembled WGS sequence"/>
</dbReference>
<evidence type="ECO:0000313" key="2">
    <source>
        <dbReference type="Proteomes" id="UP001552594"/>
    </source>
</evidence>
<name>A0ABV3JVK4_STRON</name>
<keyword evidence="2" id="KW-1185">Reference proteome</keyword>
<dbReference type="RefSeq" id="WP_109280853.1">
    <property type="nucleotide sequence ID" value="NZ_JBFAUK010000006.1"/>
</dbReference>
<dbReference type="SUPFAM" id="SSF109854">
    <property type="entry name" value="DinB/YfiT-like putative metalloenzymes"/>
    <property type="match status" value="1"/>
</dbReference>
<keyword evidence="1" id="KW-0413">Isomerase</keyword>
<dbReference type="GO" id="GO:0016853">
    <property type="term" value="F:isomerase activity"/>
    <property type="evidence" value="ECO:0007669"/>
    <property type="project" value="UniProtKB-KW"/>
</dbReference>
<reference evidence="1 2" key="1">
    <citation type="submission" date="2024-06" db="EMBL/GenBank/DDBJ databases">
        <title>The Natural Products Discovery Center: Release of the First 8490 Sequenced Strains for Exploring Actinobacteria Biosynthetic Diversity.</title>
        <authorList>
            <person name="Kalkreuter E."/>
            <person name="Kautsar S.A."/>
            <person name="Yang D."/>
            <person name="Bader C.D."/>
            <person name="Teijaro C.N."/>
            <person name="Fluegel L."/>
            <person name="Davis C.M."/>
            <person name="Simpson J.R."/>
            <person name="Lauterbach L."/>
            <person name="Steele A.D."/>
            <person name="Gui C."/>
            <person name="Meng S."/>
            <person name="Li G."/>
            <person name="Viehrig K."/>
            <person name="Ye F."/>
            <person name="Su P."/>
            <person name="Kiefer A.F."/>
            <person name="Nichols A."/>
            <person name="Cepeda A.J."/>
            <person name="Yan W."/>
            <person name="Fan B."/>
            <person name="Jiang Y."/>
            <person name="Adhikari A."/>
            <person name="Zheng C.-J."/>
            <person name="Schuster L."/>
            <person name="Cowan T.M."/>
            <person name="Smanski M.J."/>
            <person name="Chevrette M.G."/>
            <person name="De Carvalho L.P.S."/>
            <person name="Shen B."/>
        </authorList>
    </citation>
    <scope>NUCLEOTIDE SEQUENCE [LARGE SCALE GENOMIC DNA]</scope>
    <source>
        <strain evidence="1 2">NPDC052347</strain>
    </source>
</reference>
<organism evidence="1 2">
    <name type="scientific">Streptomyces orinoci</name>
    <name type="common">Streptoverticillium orinoci</name>
    <dbReference type="NCBI Taxonomy" id="67339"/>
    <lineage>
        <taxon>Bacteria</taxon>
        <taxon>Bacillati</taxon>
        <taxon>Actinomycetota</taxon>
        <taxon>Actinomycetes</taxon>
        <taxon>Kitasatosporales</taxon>
        <taxon>Streptomycetaceae</taxon>
        <taxon>Streptomyces</taxon>
    </lineage>
</organism>
<evidence type="ECO:0000313" key="1">
    <source>
        <dbReference type="EMBL" id="MEV5506915.1"/>
    </source>
</evidence>
<dbReference type="InterPro" id="IPR034660">
    <property type="entry name" value="DinB/YfiT-like"/>
</dbReference>
<sequence length="221" mass="23975">MPSTRLTRSPITPDDLEEVLRQAVAVCRAAPAAAWTNPAGELEWDCWETVSHLADDMFCYALQLAPPMPPLDGYVPTVFNRLRPGGPNETVHADRNTGLEGLLQVLEGCTGLLAAVVRTKSPETRAYHTFGVADPEGFAAMGVVEALVHMEDVAQGLGAVWKPPLGICERVMARLFPDVAIGEEGAWRALLWATGRIELPGRPRRTSWRWNGVPEGEANGA</sequence>
<gene>
    <name evidence="1" type="ORF">AB0L16_10605</name>
</gene>
<proteinExistence type="predicted"/>
<dbReference type="EMBL" id="JBFAUK010000006">
    <property type="protein sequence ID" value="MEV5506915.1"/>
    <property type="molecule type" value="Genomic_DNA"/>
</dbReference>
<comment type="caution">
    <text evidence="1">The sequence shown here is derived from an EMBL/GenBank/DDBJ whole genome shotgun (WGS) entry which is preliminary data.</text>
</comment>